<dbReference type="RefSeq" id="WP_011798460.1">
    <property type="nucleotide sequence ID" value="NC_008760.1"/>
</dbReference>
<keyword evidence="3" id="KW-1185">Reference proteome</keyword>
<feature type="chain" id="PRO_5002639351" description="Lipoprotein" evidence="1">
    <location>
        <begin position="23"/>
        <end position="110"/>
    </location>
</feature>
<evidence type="ECO:0008006" key="4">
    <source>
        <dbReference type="Google" id="ProtNLM"/>
    </source>
</evidence>
<dbReference type="EMBL" id="CP000533">
    <property type="protein sequence ID" value="ABM40089.1"/>
    <property type="molecule type" value="Genomic_DNA"/>
</dbReference>
<geneLocation type="plasmid" evidence="2 3">
    <name>pPNAP04</name>
</geneLocation>
<sequence length="110" mass="11785">MKKTIMTLSMAAGLGGMLTLSACTQMPTEKQSISDMRPQISFKAPDEQTRSARVILDGLDMGPVGSYLEGAASLRILSGTHLLSIASGNQVIFQEKFYAGDGVNRTFIVN</sequence>
<evidence type="ECO:0000313" key="2">
    <source>
        <dbReference type="EMBL" id="ABM40089.1"/>
    </source>
</evidence>
<dbReference type="PROSITE" id="PS51257">
    <property type="entry name" value="PROKAR_LIPOPROTEIN"/>
    <property type="match status" value="1"/>
</dbReference>
<dbReference type="HOGENOM" id="CLU_174880_0_0_4"/>
<keyword evidence="2" id="KW-0614">Plasmid</keyword>
<gene>
    <name evidence="2" type="ordered locus">Pnap_4673</name>
</gene>
<dbReference type="AlphaFoldDB" id="A1VWR1"/>
<proteinExistence type="predicted"/>
<name>A1VWR1_POLNA</name>
<accession>A1VWR1</accession>
<evidence type="ECO:0000256" key="1">
    <source>
        <dbReference type="SAM" id="SignalP"/>
    </source>
</evidence>
<dbReference type="OrthoDB" id="8758998at2"/>
<keyword evidence="1" id="KW-0732">Signal</keyword>
<reference evidence="3" key="1">
    <citation type="journal article" date="2009" name="Environ. Microbiol.">
        <title>The genome of Polaromonas naphthalenivorans strain CJ2, isolated from coal tar-contaminated sediment, reveals physiological and metabolic versatility and evolution through extensive horizontal gene transfer.</title>
        <authorList>
            <person name="Yagi J.M."/>
            <person name="Sims D."/>
            <person name="Brettin T."/>
            <person name="Bruce D."/>
            <person name="Madsen E.L."/>
        </authorList>
    </citation>
    <scope>NUCLEOTIDE SEQUENCE [LARGE SCALE GENOMIC DNA]</scope>
    <source>
        <strain evidence="3">CJ2</strain>
        <plasmid evidence="3">Plasmid pPNAP04</plasmid>
    </source>
</reference>
<evidence type="ECO:0000313" key="3">
    <source>
        <dbReference type="Proteomes" id="UP000000644"/>
    </source>
</evidence>
<dbReference type="Proteomes" id="UP000000644">
    <property type="component" value="Plasmid pPNAP04"/>
</dbReference>
<feature type="signal peptide" evidence="1">
    <location>
        <begin position="1"/>
        <end position="22"/>
    </location>
</feature>
<protein>
    <recommendedName>
        <fullName evidence="4">Lipoprotein</fullName>
    </recommendedName>
</protein>
<organism evidence="2 3">
    <name type="scientific">Polaromonas naphthalenivorans (strain CJ2)</name>
    <dbReference type="NCBI Taxonomy" id="365044"/>
    <lineage>
        <taxon>Bacteria</taxon>
        <taxon>Pseudomonadati</taxon>
        <taxon>Pseudomonadota</taxon>
        <taxon>Betaproteobacteria</taxon>
        <taxon>Burkholderiales</taxon>
        <taxon>Comamonadaceae</taxon>
        <taxon>Polaromonas</taxon>
    </lineage>
</organism>
<dbReference type="KEGG" id="pna:Pnap_4673"/>